<dbReference type="AlphaFoldDB" id="A0A2V3ZZH7"/>
<feature type="transmembrane region" description="Helical" evidence="1">
    <location>
        <begin position="72"/>
        <end position="90"/>
    </location>
</feature>
<proteinExistence type="predicted"/>
<feature type="transmembrane region" description="Helical" evidence="1">
    <location>
        <begin position="28"/>
        <end position="46"/>
    </location>
</feature>
<reference evidence="2 3" key="1">
    <citation type="submission" date="2018-05" db="EMBL/GenBank/DDBJ databases">
        <title>Marinifilum breve JC075T sp. nov., a marine bacterium isolated from Yongle Blue Hole in the South China Sea.</title>
        <authorList>
            <person name="Fu T."/>
        </authorList>
    </citation>
    <scope>NUCLEOTIDE SEQUENCE [LARGE SCALE GENOMIC DNA]</scope>
    <source>
        <strain evidence="2 3">JC075</strain>
    </source>
</reference>
<gene>
    <name evidence="2" type="ORF">DF185_04200</name>
</gene>
<dbReference type="Proteomes" id="UP000248079">
    <property type="component" value="Unassembled WGS sequence"/>
</dbReference>
<comment type="caution">
    <text evidence="2">The sequence shown here is derived from an EMBL/GenBank/DDBJ whole genome shotgun (WGS) entry which is preliminary data.</text>
</comment>
<dbReference type="EMBL" id="QFLI01000002">
    <property type="protein sequence ID" value="PXY01859.1"/>
    <property type="molecule type" value="Genomic_DNA"/>
</dbReference>
<keyword evidence="1" id="KW-0472">Membrane</keyword>
<keyword evidence="1" id="KW-0812">Transmembrane</keyword>
<accession>A0A2V3ZZH7</accession>
<keyword evidence="1" id="KW-1133">Transmembrane helix</keyword>
<protein>
    <submittedName>
        <fullName evidence="2">Uncharacterized protein</fullName>
    </submittedName>
</protein>
<evidence type="ECO:0000313" key="2">
    <source>
        <dbReference type="EMBL" id="PXY01859.1"/>
    </source>
</evidence>
<evidence type="ECO:0000313" key="3">
    <source>
        <dbReference type="Proteomes" id="UP000248079"/>
    </source>
</evidence>
<keyword evidence="3" id="KW-1185">Reference proteome</keyword>
<sequence>MLITLVIAIIAIINEKDRKHILLKYSKFDVFLFGVCFILINYFTYYSSFKSRDWILKIFYFKNLGLNNPNNWGYVISIVVLFYIFHKIYYSFFPFRNIDKVVKLYKSLLEKGELTFLVDLIEKYHSKDIVAIIRKKSDGGVYQYEWEIDEPNWWQKTKTKLNSWRRKLFPKSKPNRHSYANRILYNVINDLGFITFVSNKNPYFFSPLISHCNKENRQNFPDSLCPNYFKELLNSKNYWLVNELKESTNNDYGQPDWFFDNNKILASILLDLSVADVNSIWQSFGDPAINEIKEERNLGLNSYLLTPFRNEELFWESRVFLSIQFFKIMVLEAIKKNYGGCHFFLHYNAYFIDAFLKNLEIVEDNTDRNIHHLIKIITDNTFLWLEYYCQLDRTTERLDGYEPNGRFHDIIDCIGTIIYYLTGSKQYPDDSKIELIDKGLRFYCNMEAKSQTQEIKTKLEEILVRPSMAWDDNHPYHGYLALAWEKFDKIPHRNNITREDYQYFKDLKEKVLMRCGVNIEA</sequence>
<evidence type="ECO:0000256" key="1">
    <source>
        <dbReference type="SAM" id="Phobius"/>
    </source>
</evidence>
<name>A0A2V3ZZH7_9BACT</name>
<organism evidence="2 3">
    <name type="scientific">Marinifilum breve</name>
    <dbReference type="NCBI Taxonomy" id="2184082"/>
    <lineage>
        <taxon>Bacteria</taxon>
        <taxon>Pseudomonadati</taxon>
        <taxon>Bacteroidota</taxon>
        <taxon>Bacteroidia</taxon>
        <taxon>Marinilabiliales</taxon>
        <taxon>Marinifilaceae</taxon>
    </lineage>
</organism>